<protein>
    <submittedName>
        <fullName evidence="2">Uncharacterized protein</fullName>
    </submittedName>
</protein>
<feature type="compositionally biased region" description="Acidic residues" evidence="1">
    <location>
        <begin position="114"/>
        <end position="123"/>
    </location>
</feature>
<sequence>MLQSLTIAFILQISLRTQLSNFKKRGPFRWKAAEWGQKEAKETAEQAVYATCVGANDYSYFVDNYPNATQLEQDEICEHMEFVQFRSKENCYFKRRAKRLPTSRKTKQRLRGDECDDSINGDD</sequence>
<dbReference type="AlphaFoldDB" id="A0A4U5PQG2"/>
<reference evidence="2" key="1">
    <citation type="submission" date="2018-10" db="EMBL/GenBank/DDBJ databases">
        <title>Population genomic analysis revealed the cold adaptation of white poplar.</title>
        <authorList>
            <person name="Liu Y.-J."/>
        </authorList>
    </citation>
    <scope>NUCLEOTIDE SEQUENCE [LARGE SCALE GENOMIC DNA]</scope>
    <source>
        <strain evidence="2">PAL-ZL1</strain>
    </source>
</reference>
<accession>A0A4U5PQG2</accession>
<organism evidence="2">
    <name type="scientific">Populus alba</name>
    <name type="common">White poplar</name>
    <dbReference type="NCBI Taxonomy" id="43335"/>
    <lineage>
        <taxon>Eukaryota</taxon>
        <taxon>Viridiplantae</taxon>
        <taxon>Streptophyta</taxon>
        <taxon>Embryophyta</taxon>
        <taxon>Tracheophyta</taxon>
        <taxon>Spermatophyta</taxon>
        <taxon>Magnoliopsida</taxon>
        <taxon>eudicotyledons</taxon>
        <taxon>Gunneridae</taxon>
        <taxon>Pentapetalae</taxon>
        <taxon>rosids</taxon>
        <taxon>fabids</taxon>
        <taxon>Malpighiales</taxon>
        <taxon>Salicaceae</taxon>
        <taxon>Saliceae</taxon>
        <taxon>Populus</taxon>
    </lineage>
</organism>
<feature type="region of interest" description="Disordered" evidence="1">
    <location>
        <begin position="100"/>
        <end position="123"/>
    </location>
</feature>
<dbReference type="EMBL" id="RCHU01000661">
    <property type="protein sequence ID" value="TKR98666.1"/>
    <property type="molecule type" value="Genomic_DNA"/>
</dbReference>
<proteinExistence type="predicted"/>
<evidence type="ECO:0000256" key="1">
    <source>
        <dbReference type="SAM" id="MobiDB-lite"/>
    </source>
</evidence>
<name>A0A4U5PQG2_POPAL</name>
<evidence type="ECO:0000313" key="2">
    <source>
        <dbReference type="EMBL" id="TKR98666.1"/>
    </source>
</evidence>
<gene>
    <name evidence="2" type="ORF">D5086_0000199830</name>
</gene>
<feature type="compositionally biased region" description="Basic residues" evidence="1">
    <location>
        <begin position="100"/>
        <end position="109"/>
    </location>
</feature>
<comment type="caution">
    <text evidence="2">The sequence shown here is derived from an EMBL/GenBank/DDBJ whole genome shotgun (WGS) entry which is preliminary data.</text>
</comment>